<dbReference type="SUPFAM" id="SSF109854">
    <property type="entry name" value="DinB/YfiT-like putative metalloenzymes"/>
    <property type="match status" value="1"/>
</dbReference>
<dbReference type="STRING" id="1176198.SAMN05444716_108129"/>
<dbReference type="Gene3D" id="1.20.120.450">
    <property type="entry name" value="dinb family like domain"/>
    <property type="match status" value="1"/>
</dbReference>
<dbReference type="InterPro" id="IPR017520">
    <property type="entry name" value="CHP03086"/>
</dbReference>
<dbReference type="NCBIfam" id="TIGR03086">
    <property type="entry name" value="TIGR03086 family metal-binding protein"/>
    <property type="match status" value="1"/>
</dbReference>
<dbReference type="EMBL" id="FPAB01000008">
    <property type="protein sequence ID" value="SFT13424.1"/>
    <property type="molecule type" value="Genomic_DNA"/>
</dbReference>
<evidence type="ECO:0000313" key="2">
    <source>
        <dbReference type="EMBL" id="SFT13424.1"/>
    </source>
</evidence>
<organism evidence="2 3">
    <name type="scientific">Streptomyces harbinensis</name>
    <dbReference type="NCBI Taxonomy" id="1176198"/>
    <lineage>
        <taxon>Bacteria</taxon>
        <taxon>Bacillati</taxon>
        <taxon>Actinomycetota</taxon>
        <taxon>Actinomycetes</taxon>
        <taxon>Kitasatosporales</taxon>
        <taxon>Streptomycetaceae</taxon>
        <taxon>Streptomyces</taxon>
    </lineage>
</organism>
<reference evidence="3" key="1">
    <citation type="submission" date="2016-10" db="EMBL/GenBank/DDBJ databases">
        <authorList>
            <person name="Varghese N."/>
            <person name="Submissions S."/>
        </authorList>
    </citation>
    <scope>NUCLEOTIDE SEQUENCE [LARGE SCALE GENOMIC DNA]</scope>
    <source>
        <strain evidence="3">CGMCC 4.7047</strain>
    </source>
</reference>
<feature type="domain" description="Mycothiol-dependent maleylpyruvate isomerase metal-binding" evidence="1">
    <location>
        <begin position="9"/>
        <end position="129"/>
    </location>
</feature>
<gene>
    <name evidence="2" type="ORF">SAMN05444716_108129</name>
</gene>
<name>A0A1I6VIZ8_9ACTN</name>
<dbReference type="NCBIfam" id="TIGR03083">
    <property type="entry name" value="maleylpyruvate isomerase family mycothiol-dependent enzyme"/>
    <property type="match status" value="1"/>
</dbReference>
<accession>A0A1I6VIZ8</accession>
<dbReference type="Pfam" id="PF11716">
    <property type="entry name" value="MDMPI_N"/>
    <property type="match status" value="1"/>
</dbReference>
<evidence type="ECO:0000259" key="1">
    <source>
        <dbReference type="Pfam" id="PF11716"/>
    </source>
</evidence>
<dbReference type="AlphaFoldDB" id="A0A1I6VIZ8"/>
<dbReference type="InterPro" id="IPR034660">
    <property type="entry name" value="DinB/YfiT-like"/>
</dbReference>
<dbReference type="GO" id="GO:0046872">
    <property type="term" value="F:metal ion binding"/>
    <property type="evidence" value="ECO:0007669"/>
    <property type="project" value="InterPro"/>
</dbReference>
<keyword evidence="3" id="KW-1185">Reference proteome</keyword>
<protein>
    <submittedName>
        <fullName evidence="2">TIGR03086 family protein</fullName>
    </submittedName>
</protein>
<dbReference type="RefSeq" id="WP_019434475.1">
    <property type="nucleotide sequence ID" value="NZ_CP054938.1"/>
</dbReference>
<dbReference type="Proteomes" id="UP000198873">
    <property type="component" value="Unassembled WGS sequence"/>
</dbReference>
<sequence length="189" mass="20917">MRLTETYERAQAEFDRRVRRIGDGQWSAPTPCTEWSVRELVNHLTAEQLWAPHLLRGETLAEVGDRYDGDVLGEDPVAVWERAARDAREAFAAPGALDGTVHTSGGLTPAEEYARQMTLDLTVHAWDLARGIAADDRLDRDVAASVYGFVEPQIEGWQDLGIFDPPVEVAGDAPVQDRLVALLGRDPAW</sequence>
<dbReference type="InterPro" id="IPR024344">
    <property type="entry name" value="MDMPI_metal-binding"/>
</dbReference>
<evidence type="ECO:0000313" key="3">
    <source>
        <dbReference type="Proteomes" id="UP000198873"/>
    </source>
</evidence>
<dbReference type="InterPro" id="IPR017517">
    <property type="entry name" value="Maleyloyr_isom"/>
</dbReference>
<proteinExistence type="predicted"/>